<reference evidence="1 2" key="1">
    <citation type="submission" date="2024-01" db="EMBL/GenBank/DDBJ databases">
        <title>A telomere-to-telomere, gap-free genome of sweet tea (Lithocarpus litseifolius).</title>
        <authorList>
            <person name="Zhou J."/>
        </authorList>
    </citation>
    <scope>NUCLEOTIDE SEQUENCE [LARGE SCALE GENOMIC DNA]</scope>
    <source>
        <strain evidence="1">Zhou-2022a</strain>
        <tissue evidence="1">Leaf</tissue>
    </source>
</reference>
<sequence>MICACYDVGGEGRTLDEWVLFSELVQSWQRDITFGLEIQAHLGFLQPMILEEDDSFGMKDGIFDGSPLGKLQSMQRYREVQGNQTRLLPVSKKKGMVCGGVPKLREIE</sequence>
<name>A0AAW2CPX6_9ROSI</name>
<gene>
    <name evidence="1" type="ORF">SO802_019165</name>
</gene>
<comment type="caution">
    <text evidence="1">The sequence shown here is derived from an EMBL/GenBank/DDBJ whole genome shotgun (WGS) entry which is preliminary data.</text>
</comment>
<keyword evidence="2" id="KW-1185">Reference proteome</keyword>
<dbReference type="EMBL" id="JAZDWU010000006">
    <property type="protein sequence ID" value="KAK9999562.1"/>
    <property type="molecule type" value="Genomic_DNA"/>
</dbReference>
<dbReference type="Proteomes" id="UP001459277">
    <property type="component" value="Unassembled WGS sequence"/>
</dbReference>
<organism evidence="1 2">
    <name type="scientific">Lithocarpus litseifolius</name>
    <dbReference type="NCBI Taxonomy" id="425828"/>
    <lineage>
        <taxon>Eukaryota</taxon>
        <taxon>Viridiplantae</taxon>
        <taxon>Streptophyta</taxon>
        <taxon>Embryophyta</taxon>
        <taxon>Tracheophyta</taxon>
        <taxon>Spermatophyta</taxon>
        <taxon>Magnoliopsida</taxon>
        <taxon>eudicotyledons</taxon>
        <taxon>Gunneridae</taxon>
        <taxon>Pentapetalae</taxon>
        <taxon>rosids</taxon>
        <taxon>fabids</taxon>
        <taxon>Fagales</taxon>
        <taxon>Fagaceae</taxon>
        <taxon>Lithocarpus</taxon>
    </lineage>
</organism>
<evidence type="ECO:0000313" key="1">
    <source>
        <dbReference type="EMBL" id="KAK9999562.1"/>
    </source>
</evidence>
<dbReference type="AlphaFoldDB" id="A0AAW2CPX6"/>
<accession>A0AAW2CPX6</accession>
<evidence type="ECO:0000313" key="2">
    <source>
        <dbReference type="Proteomes" id="UP001459277"/>
    </source>
</evidence>
<proteinExistence type="predicted"/>
<protein>
    <submittedName>
        <fullName evidence="1">Uncharacterized protein</fullName>
    </submittedName>
</protein>